<keyword evidence="7" id="KW-0547">Nucleotide-binding</keyword>
<keyword evidence="9" id="KW-0067">ATP-binding</keyword>
<dbReference type="PANTHER" id="PTHR34220">
    <property type="entry name" value="SENSOR HISTIDINE KINASE YPDA"/>
    <property type="match status" value="1"/>
</dbReference>
<dbReference type="PANTHER" id="PTHR34220:SF7">
    <property type="entry name" value="SENSOR HISTIDINE KINASE YPDA"/>
    <property type="match status" value="1"/>
</dbReference>
<dbReference type="OrthoDB" id="9776552at2"/>
<evidence type="ECO:0000259" key="14">
    <source>
        <dbReference type="PROSITE" id="PS50885"/>
    </source>
</evidence>
<keyword evidence="8 15" id="KW-0418">Kinase</keyword>
<evidence type="ECO:0000256" key="6">
    <source>
        <dbReference type="ARBA" id="ARBA00022679"/>
    </source>
</evidence>
<keyword evidence="11 12" id="KW-0472">Membrane</keyword>
<evidence type="ECO:0000256" key="2">
    <source>
        <dbReference type="ARBA" id="ARBA00004651"/>
    </source>
</evidence>
<evidence type="ECO:0000313" key="15">
    <source>
        <dbReference type="EMBL" id="TDF93754.1"/>
    </source>
</evidence>
<keyword evidence="16" id="KW-1185">Reference proteome</keyword>
<evidence type="ECO:0000256" key="12">
    <source>
        <dbReference type="SAM" id="Phobius"/>
    </source>
</evidence>
<dbReference type="InterPro" id="IPR050640">
    <property type="entry name" value="Bact_2-comp_sensor_kinase"/>
</dbReference>
<dbReference type="InterPro" id="IPR003660">
    <property type="entry name" value="HAMP_dom"/>
</dbReference>
<evidence type="ECO:0000256" key="9">
    <source>
        <dbReference type="ARBA" id="ARBA00022840"/>
    </source>
</evidence>
<keyword evidence="12" id="KW-1133">Transmembrane helix</keyword>
<evidence type="ECO:0000256" key="10">
    <source>
        <dbReference type="ARBA" id="ARBA00023012"/>
    </source>
</evidence>
<dbReference type="InterPro" id="IPR003594">
    <property type="entry name" value="HATPase_dom"/>
</dbReference>
<dbReference type="Pfam" id="PF06580">
    <property type="entry name" value="His_kinase"/>
    <property type="match status" value="1"/>
</dbReference>
<reference evidence="15 16" key="1">
    <citation type="submission" date="2019-03" db="EMBL/GenBank/DDBJ databases">
        <title>This is whole genome sequence of Paenibacillus sp MS74 strain.</title>
        <authorList>
            <person name="Trinh H.N."/>
        </authorList>
    </citation>
    <scope>NUCLEOTIDE SEQUENCE [LARGE SCALE GENOMIC DNA]</scope>
    <source>
        <strain evidence="15 16">MS74</strain>
    </source>
</reference>
<organism evidence="15 16">
    <name type="scientific">Paenibacillus piri</name>
    <dbReference type="NCBI Taxonomy" id="2547395"/>
    <lineage>
        <taxon>Bacteria</taxon>
        <taxon>Bacillati</taxon>
        <taxon>Bacillota</taxon>
        <taxon>Bacilli</taxon>
        <taxon>Bacillales</taxon>
        <taxon>Paenibacillaceae</taxon>
        <taxon>Paenibacillus</taxon>
    </lineage>
</organism>
<dbReference type="Gene3D" id="6.10.340.10">
    <property type="match status" value="1"/>
</dbReference>
<dbReference type="PROSITE" id="PS50109">
    <property type="entry name" value="HIS_KIN"/>
    <property type="match status" value="1"/>
</dbReference>
<comment type="caution">
    <text evidence="15">The sequence shown here is derived from an EMBL/GenBank/DDBJ whole genome shotgun (WGS) entry which is preliminary data.</text>
</comment>
<keyword evidence="10" id="KW-0902">Two-component regulatory system</keyword>
<evidence type="ECO:0000256" key="3">
    <source>
        <dbReference type="ARBA" id="ARBA00012438"/>
    </source>
</evidence>
<dbReference type="SMART" id="SM00387">
    <property type="entry name" value="HATPase_c"/>
    <property type="match status" value="1"/>
</dbReference>
<evidence type="ECO:0000256" key="11">
    <source>
        <dbReference type="ARBA" id="ARBA00023136"/>
    </source>
</evidence>
<dbReference type="EC" id="2.7.13.3" evidence="3"/>
<evidence type="ECO:0000256" key="5">
    <source>
        <dbReference type="ARBA" id="ARBA00022553"/>
    </source>
</evidence>
<dbReference type="SUPFAM" id="SSF55874">
    <property type="entry name" value="ATPase domain of HSP90 chaperone/DNA topoisomerase II/histidine kinase"/>
    <property type="match status" value="1"/>
</dbReference>
<dbReference type="SUPFAM" id="SSF158472">
    <property type="entry name" value="HAMP domain-like"/>
    <property type="match status" value="1"/>
</dbReference>
<feature type="domain" description="HAMP" evidence="14">
    <location>
        <begin position="292"/>
        <end position="344"/>
    </location>
</feature>
<name>A0A4V2ZSN5_9BACL</name>
<dbReference type="InterPro" id="IPR010559">
    <property type="entry name" value="Sig_transdc_His_kin_internal"/>
</dbReference>
<dbReference type="PROSITE" id="PS50885">
    <property type="entry name" value="HAMP"/>
    <property type="match status" value="1"/>
</dbReference>
<dbReference type="Pfam" id="PF00672">
    <property type="entry name" value="HAMP"/>
    <property type="match status" value="1"/>
</dbReference>
<evidence type="ECO:0000259" key="13">
    <source>
        <dbReference type="PROSITE" id="PS50109"/>
    </source>
</evidence>
<evidence type="ECO:0000256" key="7">
    <source>
        <dbReference type="ARBA" id="ARBA00022741"/>
    </source>
</evidence>
<evidence type="ECO:0000256" key="1">
    <source>
        <dbReference type="ARBA" id="ARBA00000085"/>
    </source>
</evidence>
<keyword evidence="12" id="KW-0812">Transmembrane</keyword>
<dbReference type="InterPro" id="IPR005467">
    <property type="entry name" value="His_kinase_dom"/>
</dbReference>
<dbReference type="Pfam" id="PF02518">
    <property type="entry name" value="HATPase_c"/>
    <property type="match status" value="1"/>
</dbReference>
<dbReference type="GO" id="GO:0005886">
    <property type="term" value="C:plasma membrane"/>
    <property type="evidence" value="ECO:0007669"/>
    <property type="project" value="UniProtKB-SubCell"/>
</dbReference>
<dbReference type="Proteomes" id="UP000295636">
    <property type="component" value="Unassembled WGS sequence"/>
</dbReference>
<evidence type="ECO:0000256" key="8">
    <source>
        <dbReference type="ARBA" id="ARBA00022777"/>
    </source>
</evidence>
<comment type="subcellular location">
    <subcellularLocation>
        <location evidence="2">Cell membrane</location>
        <topology evidence="2">Multi-pass membrane protein</topology>
    </subcellularLocation>
</comment>
<dbReference type="GO" id="GO:0005524">
    <property type="term" value="F:ATP binding"/>
    <property type="evidence" value="ECO:0007669"/>
    <property type="project" value="UniProtKB-KW"/>
</dbReference>
<evidence type="ECO:0000313" key="16">
    <source>
        <dbReference type="Proteomes" id="UP000295636"/>
    </source>
</evidence>
<dbReference type="EMBL" id="SMRT01000015">
    <property type="protein sequence ID" value="TDF93754.1"/>
    <property type="molecule type" value="Genomic_DNA"/>
</dbReference>
<accession>A0A4V2ZSN5</accession>
<proteinExistence type="predicted"/>
<sequence length="569" mass="66109">MYMMSFFKMHTLKSKIILMFILIASIVLILQVGVFQNWISTIFIEQSDAYFRETVHQIGKRVDLQVEKSEIMVQTITGNQVLKNYLKDLKYDSLNYNVAKYLITREVLRLTNLEMIDNIYIYPVKHEPISCYYSGPTLETDLDMHDLPNSTSPNDKVERMALKTKPFQLTILLSIHDEEDRLGLLRIDLNETFLSKILDEVKLGKEGEVYIVGNNTVIFAKDRDLIAKPASVINQADGSTVKHSLYNKNWELIGIIPNTEIVNHINRFNQIFFLMVILILLAILAFALATARLIFRPLKMIMKGMESIQQGNLNIILVNNKNDEFSTIIHSFNYMADRVKSLIETIYHQQVNYRKAEILSLQAKLNPHFLYNTLDMIYWMLILKDEEEIGESVVALSSILRYSISKNNEFVTVREDMDQLENYLKIQRMRFQEKFQYTFELQENVKELRIPKLIIQPLVENSFKYAFQDLKRSGSIVIRSYVENDQLFFEVADNGIGMSEDKIRSVFSSLEYQNKKNGIGIQLVHQRMKYIYGQGYGIATIESALEEGTKVIVKLRKKAEINAEELLSE</sequence>
<dbReference type="CDD" id="cd06225">
    <property type="entry name" value="HAMP"/>
    <property type="match status" value="1"/>
</dbReference>
<gene>
    <name evidence="15" type="ORF">E1757_25495</name>
</gene>
<comment type="catalytic activity">
    <reaction evidence="1">
        <text>ATP + protein L-histidine = ADP + protein N-phospho-L-histidine.</text>
        <dbReference type="EC" id="2.7.13.3"/>
    </reaction>
</comment>
<feature type="domain" description="Histidine kinase" evidence="13">
    <location>
        <begin position="454"/>
        <end position="559"/>
    </location>
</feature>
<evidence type="ECO:0000256" key="4">
    <source>
        <dbReference type="ARBA" id="ARBA00022475"/>
    </source>
</evidence>
<feature type="transmembrane region" description="Helical" evidence="12">
    <location>
        <begin position="271"/>
        <end position="295"/>
    </location>
</feature>
<dbReference type="Gene3D" id="3.30.565.10">
    <property type="entry name" value="Histidine kinase-like ATPase, C-terminal domain"/>
    <property type="match status" value="1"/>
</dbReference>
<dbReference type="InterPro" id="IPR036890">
    <property type="entry name" value="HATPase_C_sf"/>
</dbReference>
<dbReference type="AlphaFoldDB" id="A0A4V2ZSN5"/>
<keyword evidence="6" id="KW-0808">Transferase</keyword>
<dbReference type="GO" id="GO:0000155">
    <property type="term" value="F:phosphorelay sensor kinase activity"/>
    <property type="evidence" value="ECO:0007669"/>
    <property type="project" value="InterPro"/>
</dbReference>
<dbReference type="SMART" id="SM00304">
    <property type="entry name" value="HAMP"/>
    <property type="match status" value="1"/>
</dbReference>
<protein>
    <recommendedName>
        <fullName evidence="3">histidine kinase</fullName>
        <ecNumber evidence="3">2.7.13.3</ecNumber>
    </recommendedName>
</protein>
<keyword evidence="4" id="KW-1003">Cell membrane</keyword>
<keyword evidence="5" id="KW-0597">Phosphoprotein</keyword>